<keyword evidence="2" id="KW-1185">Reference proteome</keyword>
<dbReference type="STRING" id="6280.A0A0N4TCJ8"/>
<organism evidence="3">
    <name type="scientific">Brugia pahangi</name>
    <name type="common">Filarial nematode worm</name>
    <dbReference type="NCBI Taxonomy" id="6280"/>
    <lineage>
        <taxon>Eukaryota</taxon>
        <taxon>Metazoa</taxon>
        <taxon>Ecdysozoa</taxon>
        <taxon>Nematoda</taxon>
        <taxon>Chromadorea</taxon>
        <taxon>Rhabditida</taxon>
        <taxon>Spirurina</taxon>
        <taxon>Spiruromorpha</taxon>
        <taxon>Filarioidea</taxon>
        <taxon>Onchocercidae</taxon>
        <taxon>Brugia</taxon>
    </lineage>
</organism>
<sequence length="65" mass="7656">MISDAIVDSPTTLKHRHRYKFNKKLGKYIRIKKPGLEQTSKQNLSLTNSTIDPASNFYVTVRYRW</sequence>
<reference evidence="1 2" key="2">
    <citation type="submission" date="2018-11" db="EMBL/GenBank/DDBJ databases">
        <authorList>
            <consortium name="Pathogen Informatics"/>
        </authorList>
    </citation>
    <scope>NUCLEOTIDE SEQUENCE [LARGE SCALE GENOMIC DNA]</scope>
</reference>
<proteinExistence type="predicted"/>
<protein>
    <submittedName>
        <fullName evidence="1 3">Uncharacterized protein</fullName>
    </submittedName>
</protein>
<evidence type="ECO:0000313" key="3">
    <source>
        <dbReference type="WBParaSite" id="BPAG_0000593601-mRNA-1"/>
    </source>
</evidence>
<reference evidence="3" key="1">
    <citation type="submission" date="2017-02" db="UniProtKB">
        <authorList>
            <consortium name="WormBaseParasite"/>
        </authorList>
    </citation>
    <scope>IDENTIFICATION</scope>
</reference>
<dbReference type="AlphaFoldDB" id="A0A0N4TCJ8"/>
<dbReference type="WBParaSite" id="BPAG_0000593601-mRNA-1">
    <property type="protein sequence ID" value="BPAG_0000593601-mRNA-1"/>
    <property type="gene ID" value="BPAG_0000593601"/>
</dbReference>
<name>A0A0N4TCJ8_BRUPA</name>
<accession>A0A0N4TCJ8</accession>
<evidence type="ECO:0000313" key="1">
    <source>
        <dbReference type="EMBL" id="VDN87083.1"/>
    </source>
</evidence>
<gene>
    <name evidence="1" type="ORF">BPAG_LOCUS5897</name>
</gene>
<evidence type="ECO:0000313" key="2">
    <source>
        <dbReference type="Proteomes" id="UP000278627"/>
    </source>
</evidence>
<dbReference type="Proteomes" id="UP000278627">
    <property type="component" value="Unassembled WGS sequence"/>
</dbReference>
<dbReference type="EMBL" id="UZAD01004720">
    <property type="protein sequence ID" value="VDN87083.1"/>
    <property type="molecule type" value="Genomic_DNA"/>
</dbReference>